<reference evidence="9 10" key="1">
    <citation type="submission" date="2018-08" db="EMBL/GenBank/DDBJ databases">
        <title>A genome reference for cultivated species of the human gut microbiota.</title>
        <authorList>
            <person name="Zou Y."/>
            <person name="Xue W."/>
            <person name="Luo G."/>
        </authorList>
    </citation>
    <scope>NUCLEOTIDE SEQUENCE [LARGE SCALE GENOMIC DNA]</scope>
    <source>
        <strain evidence="9 10">TF10-9AT</strain>
    </source>
</reference>
<comment type="caution">
    <text evidence="9">The sequence shown here is derived from an EMBL/GenBank/DDBJ whole genome shotgun (WGS) entry which is preliminary data.</text>
</comment>
<name>A0A8B2Z7E4_9LACO</name>
<dbReference type="PANTHER" id="PTHR33885:SF3">
    <property type="entry name" value="PHAGE SHOCK PROTEIN C"/>
    <property type="match status" value="1"/>
</dbReference>
<feature type="transmembrane region" description="Helical" evidence="7">
    <location>
        <begin position="36"/>
        <end position="58"/>
    </location>
</feature>
<keyword evidence="3 7" id="KW-0812">Transmembrane</keyword>
<dbReference type="InterPro" id="IPR007168">
    <property type="entry name" value="Phageshock_PspC_N"/>
</dbReference>
<evidence type="ECO:0000256" key="5">
    <source>
        <dbReference type="ARBA" id="ARBA00023136"/>
    </source>
</evidence>
<accession>A0A8B2Z7E4</accession>
<proteinExistence type="predicted"/>
<evidence type="ECO:0000256" key="6">
    <source>
        <dbReference type="SAM" id="MobiDB-lite"/>
    </source>
</evidence>
<evidence type="ECO:0000313" key="10">
    <source>
        <dbReference type="Proteomes" id="UP000260790"/>
    </source>
</evidence>
<evidence type="ECO:0000256" key="3">
    <source>
        <dbReference type="ARBA" id="ARBA00022692"/>
    </source>
</evidence>
<evidence type="ECO:0000256" key="7">
    <source>
        <dbReference type="SAM" id="Phobius"/>
    </source>
</evidence>
<evidence type="ECO:0000256" key="1">
    <source>
        <dbReference type="ARBA" id="ARBA00004162"/>
    </source>
</evidence>
<evidence type="ECO:0000313" key="9">
    <source>
        <dbReference type="EMBL" id="RGK48493.1"/>
    </source>
</evidence>
<evidence type="ECO:0000259" key="8">
    <source>
        <dbReference type="Pfam" id="PF04024"/>
    </source>
</evidence>
<dbReference type="AlphaFoldDB" id="A0A8B2Z7E4"/>
<keyword evidence="5 7" id="KW-0472">Membrane</keyword>
<protein>
    <submittedName>
        <fullName evidence="9">PspC domain-containing protein</fullName>
    </submittedName>
</protein>
<dbReference type="EMBL" id="QSQR01000001">
    <property type="protein sequence ID" value="RGK48493.1"/>
    <property type="molecule type" value="Genomic_DNA"/>
</dbReference>
<evidence type="ECO:0000256" key="2">
    <source>
        <dbReference type="ARBA" id="ARBA00022475"/>
    </source>
</evidence>
<gene>
    <name evidence="9" type="ORF">DXD09_01870</name>
</gene>
<dbReference type="RefSeq" id="WP_117642289.1">
    <property type="nucleotide sequence ID" value="NZ_JBJNPS010000011.1"/>
</dbReference>
<dbReference type="InterPro" id="IPR052027">
    <property type="entry name" value="PspC"/>
</dbReference>
<sequence length="86" mass="9585">MSKKKKKLTKSNDKVISGVLGGVAEYFDWDKTITRLVAAVLCVFPGHIFGGILAYLIASVVMPEADDDNRHRDDDDEVIEGEFKEK</sequence>
<feature type="region of interest" description="Disordered" evidence="6">
    <location>
        <begin position="66"/>
        <end position="86"/>
    </location>
</feature>
<evidence type="ECO:0000256" key="4">
    <source>
        <dbReference type="ARBA" id="ARBA00022989"/>
    </source>
</evidence>
<dbReference type="PANTHER" id="PTHR33885">
    <property type="entry name" value="PHAGE SHOCK PROTEIN C"/>
    <property type="match status" value="1"/>
</dbReference>
<organism evidence="9 10">
    <name type="scientific">Ligilactobacillus ruminis</name>
    <dbReference type="NCBI Taxonomy" id="1623"/>
    <lineage>
        <taxon>Bacteria</taxon>
        <taxon>Bacillati</taxon>
        <taxon>Bacillota</taxon>
        <taxon>Bacilli</taxon>
        <taxon>Lactobacillales</taxon>
        <taxon>Lactobacillaceae</taxon>
        <taxon>Ligilactobacillus</taxon>
    </lineage>
</organism>
<dbReference type="Proteomes" id="UP000260790">
    <property type="component" value="Unassembled WGS sequence"/>
</dbReference>
<keyword evidence="2" id="KW-1003">Cell membrane</keyword>
<dbReference type="GO" id="GO:0005886">
    <property type="term" value="C:plasma membrane"/>
    <property type="evidence" value="ECO:0007669"/>
    <property type="project" value="UniProtKB-SubCell"/>
</dbReference>
<keyword evidence="4 7" id="KW-1133">Transmembrane helix</keyword>
<dbReference type="Pfam" id="PF04024">
    <property type="entry name" value="PspC"/>
    <property type="match status" value="1"/>
</dbReference>
<feature type="domain" description="Phage shock protein PspC N-terminal" evidence="8">
    <location>
        <begin position="6"/>
        <end position="65"/>
    </location>
</feature>
<comment type="subcellular location">
    <subcellularLocation>
        <location evidence="1">Cell membrane</location>
        <topology evidence="1">Single-pass membrane protein</topology>
    </subcellularLocation>
</comment>